<evidence type="ECO:0000313" key="2">
    <source>
        <dbReference type="EMBL" id="CAA9478800.1"/>
    </source>
</evidence>
<accession>A0A6J4RVN7</accession>
<sequence>MNPAPRRMLLAGETWLSYGIHQKGFSAYTTGGYEEGQTEWVAALREHGWDVTHIPNHLATEDFPWRADDLRAYDVVVLSDIGADTLQLHPDAFVRGQRTPDRLAEIVAYVEAGGGFLMVGGYMSFSGFEGKARFHGTPIEDLLPVRMLGYDDRVEAPAGVTPAVDDGAHPALADTPGDWPHFLGYNRLVADGGQTLLSFGTDPLLVVDEHGSGRSAAFASDCSPHWGSPEFMAWEGYGRFWNGLLQWLAGPDRSDPS</sequence>
<evidence type="ECO:0000259" key="1">
    <source>
        <dbReference type="Pfam" id="PF07090"/>
    </source>
</evidence>
<protein>
    <recommendedName>
        <fullName evidence="1">Putative glutamine amidotransferase domain-containing protein</fullName>
    </recommendedName>
</protein>
<dbReference type="AlphaFoldDB" id="A0A6J4RVN7"/>
<dbReference type="InterPro" id="IPR029062">
    <property type="entry name" value="Class_I_gatase-like"/>
</dbReference>
<dbReference type="InterPro" id="IPR010768">
    <property type="entry name" value="GATase1-like"/>
</dbReference>
<proteinExistence type="predicted"/>
<organism evidence="2">
    <name type="scientific">uncultured Solirubrobacteraceae bacterium</name>
    <dbReference type="NCBI Taxonomy" id="1162706"/>
    <lineage>
        <taxon>Bacteria</taxon>
        <taxon>Bacillati</taxon>
        <taxon>Actinomycetota</taxon>
        <taxon>Thermoleophilia</taxon>
        <taxon>Solirubrobacterales</taxon>
        <taxon>Solirubrobacteraceae</taxon>
        <taxon>environmental samples</taxon>
    </lineage>
</organism>
<dbReference type="EMBL" id="CADCVJ010000154">
    <property type="protein sequence ID" value="CAA9478800.1"/>
    <property type="molecule type" value="Genomic_DNA"/>
</dbReference>
<name>A0A6J4RVN7_9ACTN</name>
<dbReference type="Pfam" id="PF07090">
    <property type="entry name" value="GATase1_like"/>
    <property type="match status" value="1"/>
</dbReference>
<dbReference type="SUPFAM" id="SSF52317">
    <property type="entry name" value="Class I glutamine amidotransferase-like"/>
    <property type="match status" value="1"/>
</dbReference>
<dbReference type="Gene3D" id="3.40.50.880">
    <property type="match status" value="1"/>
</dbReference>
<feature type="domain" description="Putative glutamine amidotransferase" evidence="1">
    <location>
        <begin position="8"/>
        <end position="249"/>
    </location>
</feature>
<dbReference type="CDD" id="cd03143">
    <property type="entry name" value="A4_beta-galactosidase_middle_domain"/>
    <property type="match status" value="1"/>
</dbReference>
<dbReference type="PANTHER" id="PTHR37947">
    <property type="entry name" value="BLL2462 PROTEIN"/>
    <property type="match status" value="1"/>
</dbReference>
<gene>
    <name evidence="2" type="ORF">AVDCRST_MAG38-1807</name>
</gene>
<reference evidence="2" key="1">
    <citation type="submission" date="2020-02" db="EMBL/GenBank/DDBJ databases">
        <authorList>
            <person name="Meier V. D."/>
        </authorList>
    </citation>
    <scope>NUCLEOTIDE SEQUENCE</scope>
    <source>
        <strain evidence="2">AVDCRST_MAG38</strain>
    </source>
</reference>
<dbReference type="PANTHER" id="PTHR37947:SF1">
    <property type="entry name" value="BLL2462 PROTEIN"/>
    <property type="match status" value="1"/>
</dbReference>